<dbReference type="Gene3D" id="1.25.40.10">
    <property type="entry name" value="Tetratricopeptide repeat domain"/>
    <property type="match status" value="1"/>
</dbReference>
<evidence type="ECO:0000313" key="3">
    <source>
        <dbReference type="Proteomes" id="UP000693942"/>
    </source>
</evidence>
<organism evidence="2 3">
    <name type="scientific">Fusarium oxysporum f. sp. raphani</name>
    <dbReference type="NCBI Taxonomy" id="96318"/>
    <lineage>
        <taxon>Eukaryota</taxon>
        <taxon>Fungi</taxon>
        <taxon>Dikarya</taxon>
        <taxon>Ascomycota</taxon>
        <taxon>Pezizomycotina</taxon>
        <taxon>Sordariomycetes</taxon>
        <taxon>Hypocreomycetidae</taxon>
        <taxon>Hypocreales</taxon>
        <taxon>Nectriaceae</taxon>
        <taxon>Fusarium</taxon>
        <taxon>Fusarium oxysporum species complex</taxon>
    </lineage>
</organism>
<gene>
    <name evidence="2" type="ORF">Forpi1262_v018357</name>
</gene>
<proteinExistence type="predicted"/>
<feature type="region of interest" description="Disordered" evidence="1">
    <location>
        <begin position="235"/>
        <end position="255"/>
    </location>
</feature>
<evidence type="ECO:0000256" key="1">
    <source>
        <dbReference type="SAM" id="MobiDB-lite"/>
    </source>
</evidence>
<comment type="caution">
    <text evidence="2">The sequence shown here is derived from an EMBL/GenBank/DDBJ whole genome shotgun (WGS) entry which is preliminary data.</text>
</comment>
<reference evidence="2" key="1">
    <citation type="submission" date="2021-04" db="EMBL/GenBank/DDBJ databases">
        <title>First draft genome resource for Brassicaceae pathogens Fusarium oxysporum f. sp. raphani and Fusarium oxysporum f. sp. rapae.</title>
        <authorList>
            <person name="Asai S."/>
        </authorList>
    </citation>
    <scope>NUCLEOTIDE SEQUENCE</scope>
    <source>
        <strain evidence="2">Tf1262</strain>
    </source>
</reference>
<dbReference type="SUPFAM" id="SSF48452">
    <property type="entry name" value="TPR-like"/>
    <property type="match status" value="1"/>
</dbReference>
<sequence>MDQTQAQVELYQVLNPSILDKVYQFWFRHLADDDHSVVPDKQEALVWFSQNDDYDKECISNFGPTLEALRSIQNLDMKDILDVTQPNSPSQWISLIILLDQIPRNCYRGERAGVAYHFFDPLVLEIALRAIAVGIPEQTEVRYRHSHRFWFYLPLEHSEKMEILNMVVKEHDKMFGSSHELMEKAGNLQDAEALHCRQVLMKRREQFEVWEMTLRGIAKDHMNLIERFGRYPHRNGALGRESTEEDTQHLGRILA</sequence>
<protein>
    <recommendedName>
        <fullName evidence="4">DUF924-domain-containing protein</fullName>
    </recommendedName>
</protein>
<evidence type="ECO:0008006" key="4">
    <source>
        <dbReference type="Google" id="ProtNLM"/>
    </source>
</evidence>
<dbReference type="Gene3D" id="1.20.58.320">
    <property type="entry name" value="TPR-like"/>
    <property type="match status" value="1"/>
</dbReference>
<name>A0A8J5NLT1_FUSOX</name>
<dbReference type="AlphaFoldDB" id="A0A8J5NLT1"/>
<dbReference type="EMBL" id="JAELUR010000032">
    <property type="protein sequence ID" value="KAG7405808.1"/>
    <property type="molecule type" value="Genomic_DNA"/>
</dbReference>
<dbReference type="InterPro" id="IPR010323">
    <property type="entry name" value="DUF924"/>
</dbReference>
<dbReference type="Pfam" id="PF06041">
    <property type="entry name" value="DUF924"/>
    <property type="match status" value="1"/>
</dbReference>
<dbReference type="InterPro" id="IPR011990">
    <property type="entry name" value="TPR-like_helical_dom_sf"/>
</dbReference>
<evidence type="ECO:0000313" key="2">
    <source>
        <dbReference type="EMBL" id="KAG7405808.1"/>
    </source>
</evidence>
<dbReference type="Proteomes" id="UP000693942">
    <property type="component" value="Unassembled WGS sequence"/>
</dbReference>
<accession>A0A8J5NLT1</accession>